<evidence type="ECO:0000313" key="2">
    <source>
        <dbReference type="EMBL" id="QIR16199.1"/>
    </source>
</evidence>
<name>A0A6G9QQV8_9GAMM</name>
<gene>
    <name evidence="2" type="ORF">HBH39_10790</name>
</gene>
<organism evidence="2 3">
    <name type="scientific">Shewanella aestuarii</name>
    <dbReference type="NCBI Taxonomy" id="1028752"/>
    <lineage>
        <taxon>Bacteria</taxon>
        <taxon>Pseudomonadati</taxon>
        <taxon>Pseudomonadota</taxon>
        <taxon>Gammaproteobacteria</taxon>
        <taxon>Alteromonadales</taxon>
        <taxon>Shewanellaceae</taxon>
        <taxon>Shewanella</taxon>
    </lineage>
</organism>
<keyword evidence="3" id="KW-1185">Reference proteome</keyword>
<accession>A0A6G9QQV8</accession>
<sequence>MLAGCAVSEVPSPAASRITMVTSGDPALVAKTYAWHPTLFAVHTANKMDEDALRIHFRQAVDNVMTAKGYRLVNLEQMPQMTVGFGLALESAMSDVEILAKVGLVPGLSTQGVDKAFEKGSVLIALFPAKVERPFWQVLAQGFTEPSRDIEDREARFEHLAQIMLNGLPDVN</sequence>
<evidence type="ECO:0000313" key="3">
    <source>
        <dbReference type="Proteomes" id="UP000502608"/>
    </source>
</evidence>
<dbReference type="Pfam" id="PF13590">
    <property type="entry name" value="DUF4136"/>
    <property type="match status" value="1"/>
</dbReference>
<dbReference type="InterPro" id="IPR025411">
    <property type="entry name" value="DUF4136"/>
</dbReference>
<dbReference type="Proteomes" id="UP000502608">
    <property type="component" value="Chromosome"/>
</dbReference>
<feature type="domain" description="DUF4136" evidence="1">
    <location>
        <begin position="31"/>
        <end position="169"/>
    </location>
</feature>
<dbReference type="EMBL" id="CP050313">
    <property type="protein sequence ID" value="QIR16199.1"/>
    <property type="molecule type" value="Genomic_DNA"/>
</dbReference>
<reference evidence="2 3" key="1">
    <citation type="submission" date="2020-03" db="EMBL/GenBank/DDBJ databases">
        <title>Complete genome sequence of Shewanella sp.</title>
        <authorList>
            <person name="Kim Y.-S."/>
            <person name="Kim S.-J."/>
            <person name="Jung H.-K."/>
            <person name="Kim K.-H."/>
        </authorList>
    </citation>
    <scope>NUCLEOTIDE SEQUENCE [LARGE SCALE GENOMIC DNA]</scope>
    <source>
        <strain evidence="2 3">PN3F2</strain>
    </source>
</reference>
<dbReference type="KEGG" id="saes:HBH39_10790"/>
<protein>
    <submittedName>
        <fullName evidence="2">DUF4136 domain-containing protein</fullName>
    </submittedName>
</protein>
<proteinExistence type="predicted"/>
<evidence type="ECO:0000259" key="1">
    <source>
        <dbReference type="Pfam" id="PF13590"/>
    </source>
</evidence>
<dbReference type="AlphaFoldDB" id="A0A6G9QQV8"/>